<dbReference type="GO" id="GO:0004222">
    <property type="term" value="F:metalloendopeptidase activity"/>
    <property type="evidence" value="ECO:0007669"/>
    <property type="project" value="TreeGrafter"/>
</dbReference>
<evidence type="ECO:0000313" key="3">
    <source>
        <dbReference type="EMBL" id="MBO1318123.1"/>
    </source>
</evidence>
<dbReference type="CDD" id="cd12797">
    <property type="entry name" value="M23_peptidase"/>
    <property type="match status" value="1"/>
</dbReference>
<dbReference type="Gene3D" id="2.70.70.10">
    <property type="entry name" value="Glucose Permease (Domain IIA)"/>
    <property type="match status" value="1"/>
</dbReference>
<dbReference type="SUPFAM" id="SSF51261">
    <property type="entry name" value="Duplicated hybrid motif"/>
    <property type="match status" value="1"/>
</dbReference>
<comment type="caution">
    <text evidence="3">The sequence shown here is derived from an EMBL/GenBank/DDBJ whole genome shotgun (WGS) entry which is preliminary data.</text>
</comment>
<reference evidence="3" key="1">
    <citation type="submission" date="2021-03" db="EMBL/GenBank/DDBJ databases">
        <authorList>
            <person name="Wang G."/>
        </authorList>
    </citation>
    <scope>NUCLEOTIDE SEQUENCE</scope>
    <source>
        <strain evidence="3">KCTC 12899</strain>
    </source>
</reference>
<feature type="domain" description="M23ase beta-sheet core" evidence="2">
    <location>
        <begin position="144"/>
        <end position="241"/>
    </location>
</feature>
<dbReference type="PANTHER" id="PTHR21666">
    <property type="entry name" value="PEPTIDASE-RELATED"/>
    <property type="match status" value="1"/>
</dbReference>
<accession>A0A8J7U1F3</accession>
<sequence length="667" mass="74014">MLCNLFRPRLRSPLAPFLSVALFWLSSLPVQAQNPPHRPHTACLTPAARTAFLQTVTEQRDKRHPNTSLLQTQQPPRFVIPIRCRDNDACYAVSNYVDHNAGFPDQVVDYQGGSRSYDLANGYNHTGTDFLLWPFYWSQMQDNAAEVVAAASGVIIAKRDGSDDMHCSAASNTSWNAVAVEHADGSVAWYGHFKKGSLTEKSINDWVRQGEYLGVPGSSGFSDAPHLHFEVLDRDGNLVDPFAGDDNPTTTRSWWQNQPAYFESQMIRLMTHFDPPKIGCHDREEVNQLDYFQPGMSAFVGAYLRDQRAHQLLGFRVRRPDGTLFQSWDLQQSVDHLPVTFWYWEVHLPVDVPHGIWLVEVDHLGVTLLDHFSVGNLTEPDVTAVAVSETDTPPGQPVTLQWDVANATEVRLADDPRRFGPQDSVTLFPLESSEITLIAEGPGGAVRVPVPVTIAEPAPRMIAHLTRPNAGFTTRIAVFNNSTRMQEALLQPYLADGQPLPAFRVNVPAGVTLDFDQRELFGPDPAAYCRLTASEDLVFTTAYAAVDKGSPAFVAESRTLAQRWRLFPGDWDQVWDGLALVNPQAESVQVSIELVKPDGEVTGVWRPQTLADLPTNGKALLILEELGERPEPGDAILVRADAPIALLALRGDRKGSRFLWQNLAHAE</sequence>
<feature type="chain" id="PRO_5035273554" evidence="1">
    <location>
        <begin position="33"/>
        <end position="667"/>
    </location>
</feature>
<dbReference type="InterPro" id="IPR011055">
    <property type="entry name" value="Dup_hybrid_motif"/>
</dbReference>
<dbReference type="InterPro" id="IPR050570">
    <property type="entry name" value="Cell_wall_metabolism_enzyme"/>
</dbReference>
<dbReference type="InterPro" id="IPR016047">
    <property type="entry name" value="M23ase_b-sheet_dom"/>
</dbReference>
<evidence type="ECO:0000256" key="1">
    <source>
        <dbReference type="SAM" id="SignalP"/>
    </source>
</evidence>
<protein>
    <submittedName>
        <fullName evidence="3">Peptidoglycan DD-metalloendopeptidase family protein</fullName>
    </submittedName>
</protein>
<gene>
    <name evidence="3" type="ORF">J3U88_06635</name>
</gene>
<dbReference type="AlphaFoldDB" id="A0A8J7U1F3"/>
<name>A0A8J7U1F3_9BACT</name>
<dbReference type="EMBL" id="JAFREP010000004">
    <property type="protein sequence ID" value="MBO1318123.1"/>
    <property type="molecule type" value="Genomic_DNA"/>
</dbReference>
<evidence type="ECO:0000259" key="2">
    <source>
        <dbReference type="Pfam" id="PF01551"/>
    </source>
</evidence>
<dbReference type="Pfam" id="PF01551">
    <property type="entry name" value="Peptidase_M23"/>
    <property type="match status" value="1"/>
</dbReference>
<proteinExistence type="predicted"/>
<keyword evidence="1" id="KW-0732">Signal</keyword>
<evidence type="ECO:0000313" key="4">
    <source>
        <dbReference type="Proteomes" id="UP000664417"/>
    </source>
</evidence>
<keyword evidence="4" id="KW-1185">Reference proteome</keyword>
<dbReference type="Proteomes" id="UP000664417">
    <property type="component" value="Unassembled WGS sequence"/>
</dbReference>
<dbReference type="RefSeq" id="WP_207857727.1">
    <property type="nucleotide sequence ID" value="NZ_JAFREP010000004.1"/>
</dbReference>
<organism evidence="3 4">
    <name type="scientific">Acanthopleuribacter pedis</name>
    <dbReference type="NCBI Taxonomy" id="442870"/>
    <lineage>
        <taxon>Bacteria</taxon>
        <taxon>Pseudomonadati</taxon>
        <taxon>Acidobacteriota</taxon>
        <taxon>Holophagae</taxon>
        <taxon>Acanthopleuribacterales</taxon>
        <taxon>Acanthopleuribacteraceae</taxon>
        <taxon>Acanthopleuribacter</taxon>
    </lineage>
</organism>
<feature type="signal peptide" evidence="1">
    <location>
        <begin position="1"/>
        <end position="32"/>
    </location>
</feature>
<dbReference type="PANTHER" id="PTHR21666:SF270">
    <property type="entry name" value="MUREIN HYDROLASE ACTIVATOR ENVC"/>
    <property type="match status" value="1"/>
</dbReference>